<dbReference type="Gene3D" id="6.10.340.10">
    <property type="match status" value="1"/>
</dbReference>
<dbReference type="Proteomes" id="UP000293568">
    <property type="component" value="Chromosome"/>
</dbReference>
<protein>
    <submittedName>
        <fullName evidence="5">Methyl-accepting chemotaxis protein</fullName>
    </submittedName>
</protein>
<evidence type="ECO:0000256" key="2">
    <source>
        <dbReference type="PROSITE-ProRule" id="PRU00284"/>
    </source>
</evidence>
<feature type="transmembrane region" description="Helical" evidence="3">
    <location>
        <begin position="202"/>
        <end position="224"/>
    </location>
</feature>
<reference evidence="5 6" key="1">
    <citation type="submission" date="2019-01" db="EMBL/GenBank/DDBJ databases">
        <title>Genome sequencing of strain FW100M-2.</title>
        <authorList>
            <person name="Heo J."/>
            <person name="Kim S.-J."/>
            <person name="Kim J.-S."/>
            <person name="Hong S.-B."/>
            <person name="Kwon S.-W."/>
        </authorList>
    </citation>
    <scope>NUCLEOTIDE SEQUENCE [LARGE SCALE GENOMIC DNA]</scope>
    <source>
        <strain evidence="5 6">FW100M-2</strain>
    </source>
</reference>
<dbReference type="PANTHER" id="PTHR32089:SF114">
    <property type="entry name" value="METHYL-ACCEPTING CHEMOTAXIS PROTEIN MCPB"/>
    <property type="match status" value="1"/>
</dbReference>
<dbReference type="Pfam" id="PF00015">
    <property type="entry name" value="MCPsignal"/>
    <property type="match status" value="1"/>
</dbReference>
<dbReference type="SMART" id="SM00283">
    <property type="entry name" value="MA"/>
    <property type="match status" value="1"/>
</dbReference>
<proteinExistence type="predicted"/>
<keyword evidence="3" id="KW-0812">Transmembrane</keyword>
<evidence type="ECO:0000313" key="5">
    <source>
        <dbReference type="EMBL" id="QAY65098.1"/>
    </source>
</evidence>
<evidence type="ECO:0000256" key="3">
    <source>
        <dbReference type="SAM" id="Phobius"/>
    </source>
</evidence>
<evidence type="ECO:0000313" key="6">
    <source>
        <dbReference type="Proteomes" id="UP000293568"/>
    </source>
</evidence>
<organism evidence="5 6">
    <name type="scientific">Paenibacillus protaetiae</name>
    <dbReference type="NCBI Taxonomy" id="2509456"/>
    <lineage>
        <taxon>Bacteria</taxon>
        <taxon>Bacillati</taxon>
        <taxon>Bacillota</taxon>
        <taxon>Bacilli</taxon>
        <taxon>Bacillales</taxon>
        <taxon>Paenibacillaceae</taxon>
        <taxon>Paenibacillus</taxon>
    </lineage>
</organism>
<keyword evidence="6" id="KW-1185">Reference proteome</keyword>
<dbReference type="Gene3D" id="1.10.287.950">
    <property type="entry name" value="Methyl-accepting chemotaxis protein"/>
    <property type="match status" value="1"/>
</dbReference>
<dbReference type="CDD" id="cd11386">
    <property type="entry name" value="MCP_signal"/>
    <property type="match status" value="1"/>
</dbReference>
<dbReference type="RefSeq" id="WP_129437301.1">
    <property type="nucleotide sequence ID" value="NZ_CP035492.1"/>
</dbReference>
<dbReference type="AlphaFoldDB" id="A0A4P6F3Y4"/>
<name>A0A4P6F3Y4_9BACL</name>
<dbReference type="GO" id="GO:0007165">
    <property type="term" value="P:signal transduction"/>
    <property type="evidence" value="ECO:0007669"/>
    <property type="project" value="UniProtKB-KW"/>
</dbReference>
<dbReference type="GO" id="GO:0016020">
    <property type="term" value="C:membrane"/>
    <property type="evidence" value="ECO:0007669"/>
    <property type="project" value="InterPro"/>
</dbReference>
<dbReference type="EMBL" id="CP035492">
    <property type="protein sequence ID" value="QAY65098.1"/>
    <property type="molecule type" value="Genomic_DNA"/>
</dbReference>
<keyword evidence="3" id="KW-1133">Transmembrane helix</keyword>
<dbReference type="PANTHER" id="PTHR32089">
    <property type="entry name" value="METHYL-ACCEPTING CHEMOTAXIS PROTEIN MCPB"/>
    <property type="match status" value="1"/>
</dbReference>
<gene>
    <name evidence="5" type="ORF">ET464_00535</name>
</gene>
<sequence>MKKSKKSKNYFSTNLIFSISNLALIGIVLIAVSVYFQTNILTKSLQDQTLDITEKWSQKFTYKEIQAVDADKRWDSPEQLALAEEFDHLSEYNPTVAQGYIFGVELTDGNKTSLIATPTVIKDALVDAGLKVRDLYEQPDVVVTGIKEMLKTDKTTVVPVYKDGLGTWMSVFYPIHDDNGKIVAYFGVDIDASMISDGKHSFLLRSILLLVIALIVCGGAQYLFARRTLLPLKDLVDGILQVAEGKLNFSLQEKGAFAPINTQFNVMVSRIKAIVLDLKKIASKSAEASDRMFEITVASKESVDNVLVDLNDMKKNISMQEMSASNCETAMGQISETLQVIAADISSVSSASQEMSIKSEQGNMEVASLNSQMNQISDVTKETYSSIHVLNDKAAEIGNLLNIIEEISNQTNLLSLNAAIEAARAGEHGKGFSVVAEEVRKLSDQTKISTGEITHLIREIQSEVARSVAFMSQTLLEVDKGIAITEITSSKFEDILSSTKVVADQVVDISASTEQISAGTQESSSMMSQLSDISAKTSSNARNVLDNIAQQERSITEITEHAQSVANISKELKEMVDNFQTN</sequence>
<accession>A0A4P6F3Y4</accession>
<dbReference type="SUPFAM" id="SSF58104">
    <property type="entry name" value="Methyl-accepting chemotaxis protein (MCP) signaling domain"/>
    <property type="match status" value="1"/>
</dbReference>
<dbReference type="KEGG" id="pprt:ET464_00535"/>
<feature type="transmembrane region" description="Helical" evidence="3">
    <location>
        <begin position="15"/>
        <end position="36"/>
    </location>
</feature>
<keyword evidence="3" id="KW-0472">Membrane</keyword>
<keyword evidence="1 2" id="KW-0807">Transducer</keyword>
<dbReference type="InterPro" id="IPR004089">
    <property type="entry name" value="MCPsignal_dom"/>
</dbReference>
<evidence type="ECO:0000259" key="4">
    <source>
        <dbReference type="PROSITE" id="PS50111"/>
    </source>
</evidence>
<evidence type="ECO:0000256" key="1">
    <source>
        <dbReference type="ARBA" id="ARBA00023224"/>
    </source>
</evidence>
<dbReference type="CDD" id="cd18773">
    <property type="entry name" value="PDC1_HK_sensor"/>
    <property type="match status" value="1"/>
</dbReference>
<dbReference type="OrthoDB" id="369835at2"/>
<feature type="domain" description="Methyl-accepting transducer" evidence="4">
    <location>
        <begin position="295"/>
        <end position="531"/>
    </location>
</feature>
<dbReference type="PROSITE" id="PS50111">
    <property type="entry name" value="CHEMOTAXIS_TRANSDUC_2"/>
    <property type="match status" value="1"/>
</dbReference>